<gene>
    <name evidence="1" type="ORF">Aory04_001072400</name>
</gene>
<dbReference type="EMBL" id="BSYA01000170">
    <property type="protein sequence ID" value="GMG35520.1"/>
    <property type="molecule type" value="Genomic_DNA"/>
</dbReference>
<evidence type="ECO:0000313" key="2">
    <source>
        <dbReference type="Proteomes" id="UP001165205"/>
    </source>
</evidence>
<proteinExistence type="predicted"/>
<reference evidence="1" key="1">
    <citation type="submission" date="2023-04" db="EMBL/GenBank/DDBJ databases">
        <title>Aspergillus oryzae NBRC 4228.</title>
        <authorList>
            <person name="Ichikawa N."/>
            <person name="Sato H."/>
            <person name="Tonouchi N."/>
        </authorList>
    </citation>
    <scope>NUCLEOTIDE SEQUENCE</scope>
    <source>
        <strain evidence="1">NBRC 4228</strain>
    </source>
</reference>
<dbReference type="Proteomes" id="UP001165205">
    <property type="component" value="Unassembled WGS sequence"/>
</dbReference>
<organism evidence="1 2">
    <name type="scientific">Aspergillus oryzae</name>
    <name type="common">Yellow koji mold</name>
    <dbReference type="NCBI Taxonomy" id="5062"/>
    <lineage>
        <taxon>Eukaryota</taxon>
        <taxon>Fungi</taxon>
        <taxon>Dikarya</taxon>
        <taxon>Ascomycota</taxon>
        <taxon>Pezizomycotina</taxon>
        <taxon>Eurotiomycetes</taxon>
        <taxon>Eurotiomycetidae</taxon>
        <taxon>Eurotiales</taxon>
        <taxon>Aspergillaceae</taxon>
        <taxon>Aspergillus</taxon>
        <taxon>Aspergillus subgen. Circumdati</taxon>
    </lineage>
</organism>
<protein>
    <submittedName>
        <fullName evidence="1">Unnamed protein product</fullName>
    </submittedName>
</protein>
<evidence type="ECO:0000313" key="1">
    <source>
        <dbReference type="EMBL" id="GMG35520.1"/>
    </source>
</evidence>
<comment type="caution">
    <text evidence="1">The sequence shown here is derived from an EMBL/GenBank/DDBJ whole genome shotgun (WGS) entry which is preliminary data.</text>
</comment>
<sequence>MKNVERSLGQANSTVAEVVHTVPLPEERVTQDGQGANGFREVHAHEGADARSLDFKSVVIGTNGEVVSAQGEGEVRQGIALVTVNRVLAGEALLGTDFLVTSE</sequence>
<dbReference type="AlphaFoldDB" id="A0AAN5C1A3"/>
<name>A0AAN5C1A3_ASPOZ</name>
<accession>A0AAN5C1A3</accession>